<dbReference type="EMBL" id="BAAAUF010000010">
    <property type="protein sequence ID" value="GAA3033372.1"/>
    <property type="molecule type" value="Genomic_DNA"/>
</dbReference>
<dbReference type="Proteomes" id="UP001501532">
    <property type="component" value="Unassembled WGS sequence"/>
</dbReference>
<accession>A0ABP6L709</accession>
<evidence type="ECO:0000313" key="2">
    <source>
        <dbReference type="EMBL" id="GAA3033372.1"/>
    </source>
</evidence>
<protein>
    <submittedName>
        <fullName evidence="2">Uncharacterized protein</fullName>
    </submittedName>
</protein>
<organism evidence="2 3">
    <name type="scientific">Streptomyces glomeratus</name>
    <dbReference type="NCBI Taxonomy" id="284452"/>
    <lineage>
        <taxon>Bacteria</taxon>
        <taxon>Bacillati</taxon>
        <taxon>Actinomycetota</taxon>
        <taxon>Actinomycetes</taxon>
        <taxon>Kitasatosporales</taxon>
        <taxon>Streptomycetaceae</taxon>
        <taxon>Streptomyces</taxon>
    </lineage>
</organism>
<name>A0ABP6L709_9ACTN</name>
<comment type="caution">
    <text evidence="2">The sequence shown here is derived from an EMBL/GenBank/DDBJ whole genome shotgun (WGS) entry which is preliminary data.</text>
</comment>
<evidence type="ECO:0000256" key="1">
    <source>
        <dbReference type="SAM" id="MobiDB-lite"/>
    </source>
</evidence>
<feature type="region of interest" description="Disordered" evidence="1">
    <location>
        <begin position="1"/>
        <end position="72"/>
    </location>
</feature>
<reference evidence="3" key="1">
    <citation type="journal article" date="2019" name="Int. J. Syst. Evol. Microbiol.">
        <title>The Global Catalogue of Microorganisms (GCM) 10K type strain sequencing project: providing services to taxonomists for standard genome sequencing and annotation.</title>
        <authorList>
            <consortium name="The Broad Institute Genomics Platform"/>
            <consortium name="The Broad Institute Genome Sequencing Center for Infectious Disease"/>
            <person name="Wu L."/>
            <person name="Ma J."/>
        </authorList>
    </citation>
    <scope>NUCLEOTIDE SEQUENCE [LARGE SCALE GENOMIC DNA]</scope>
    <source>
        <strain evidence="3">JCM 9091</strain>
    </source>
</reference>
<sequence length="87" mass="8938">MNGTHLTGNGMCPLPDPPGSRGEDDGHTKTPGPAPAKVRGPASAARARGFRRDQTAAGSSSTRRLRVRFGSTGIPGPIVVLTAAFLM</sequence>
<evidence type="ECO:0000313" key="3">
    <source>
        <dbReference type="Proteomes" id="UP001501532"/>
    </source>
</evidence>
<proteinExistence type="predicted"/>
<gene>
    <name evidence="2" type="ORF">GCM10010448_14390</name>
</gene>
<keyword evidence="3" id="KW-1185">Reference proteome</keyword>